<evidence type="ECO:0000256" key="1">
    <source>
        <dbReference type="SAM" id="MobiDB-lite"/>
    </source>
</evidence>
<organism evidence="2 3">
    <name type="scientific">Cercophora scortea</name>
    <dbReference type="NCBI Taxonomy" id="314031"/>
    <lineage>
        <taxon>Eukaryota</taxon>
        <taxon>Fungi</taxon>
        <taxon>Dikarya</taxon>
        <taxon>Ascomycota</taxon>
        <taxon>Pezizomycotina</taxon>
        <taxon>Sordariomycetes</taxon>
        <taxon>Sordariomycetidae</taxon>
        <taxon>Sordariales</taxon>
        <taxon>Lasiosphaeriaceae</taxon>
        <taxon>Cercophora</taxon>
    </lineage>
</organism>
<name>A0AAE0IEN5_9PEZI</name>
<comment type="caution">
    <text evidence="2">The sequence shown here is derived from an EMBL/GenBank/DDBJ whole genome shotgun (WGS) entry which is preliminary data.</text>
</comment>
<dbReference type="EMBL" id="JAUEPO010000004">
    <property type="protein sequence ID" value="KAK3323513.1"/>
    <property type="molecule type" value="Genomic_DNA"/>
</dbReference>
<reference evidence="2" key="1">
    <citation type="journal article" date="2023" name="Mol. Phylogenet. Evol.">
        <title>Genome-scale phylogeny and comparative genomics of the fungal order Sordariales.</title>
        <authorList>
            <person name="Hensen N."/>
            <person name="Bonometti L."/>
            <person name="Westerberg I."/>
            <person name="Brannstrom I.O."/>
            <person name="Guillou S."/>
            <person name="Cros-Aarteil S."/>
            <person name="Calhoun S."/>
            <person name="Haridas S."/>
            <person name="Kuo A."/>
            <person name="Mondo S."/>
            <person name="Pangilinan J."/>
            <person name="Riley R."/>
            <person name="LaButti K."/>
            <person name="Andreopoulos B."/>
            <person name="Lipzen A."/>
            <person name="Chen C."/>
            <person name="Yan M."/>
            <person name="Daum C."/>
            <person name="Ng V."/>
            <person name="Clum A."/>
            <person name="Steindorff A."/>
            <person name="Ohm R.A."/>
            <person name="Martin F."/>
            <person name="Silar P."/>
            <person name="Natvig D.O."/>
            <person name="Lalanne C."/>
            <person name="Gautier V."/>
            <person name="Ament-Velasquez S.L."/>
            <person name="Kruys A."/>
            <person name="Hutchinson M.I."/>
            <person name="Powell A.J."/>
            <person name="Barry K."/>
            <person name="Miller A.N."/>
            <person name="Grigoriev I.V."/>
            <person name="Debuchy R."/>
            <person name="Gladieux P."/>
            <person name="Hiltunen Thoren M."/>
            <person name="Johannesson H."/>
        </authorList>
    </citation>
    <scope>NUCLEOTIDE SEQUENCE</scope>
    <source>
        <strain evidence="2">SMH4131-1</strain>
    </source>
</reference>
<reference evidence="2" key="2">
    <citation type="submission" date="2023-06" db="EMBL/GenBank/DDBJ databases">
        <authorList>
            <consortium name="Lawrence Berkeley National Laboratory"/>
            <person name="Haridas S."/>
            <person name="Hensen N."/>
            <person name="Bonometti L."/>
            <person name="Westerberg I."/>
            <person name="Brannstrom I.O."/>
            <person name="Guillou S."/>
            <person name="Cros-Aarteil S."/>
            <person name="Calhoun S."/>
            <person name="Kuo A."/>
            <person name="Mondo S."/>
            <person name="Pangilinan J."/>
            <person name="Riley R."/>
            <person name="Labutti K."/>
            <person name="Andreopoulos B."/>
            <person name="Lipzen A."/>
            <person name="Chen C."/>
            <person name="Yanf M."/>
            <person name="Daum C."/>
            <person name="Ng V."/>
            <person name="Clum A."/>
            <person name="Steindorff A."/>
            <person name="Ohm R."/>
            <person name="Martin F."/>
            <person name="Silar P."/>
            <person name="Natvig D."/>
            <person name="Lalanne C."/>
            <person name="Gautier V."/>
            <person name="Ament-Velasquez S.L."/>
            <person name="Kruys A."/>
            <person name="Hutchinson M.I."/>
            <person name="Powell A.J."/>
            <person name="Barry K."/>
            <person name="Miller A.N."/>
            <person name="Grigoriev I.V."/>
            <person name="Debuchy R."/>
            <person name="Gladieux P."/>
            <person name="Thoren M.H."/>
            <person name="Johannesson H."/>
        </authorList>
    </citation>
    <scope>NUCLEOTIDE SEQUENCE</scope>
    <source>
        <strain evidence="2">SMH4131-1</strain>
    </source>
</reference>
<evidence type="ECO:0000313" key="2">
    <source>
        <dbReference type="EMBL" id="KAK3323513.1"/>
    </source>
</evidence>
<gene>
    <name evidence="2" type="ORF">B0T19DRAFT_443008</name>
</gene>
<dbReference type="Proteomes" id="UP001286456">
    <property type="component" value="Unassembled WGS sequence"/>
</dbReference>
<sequence length="110" mass="12163">MTVSRTTLARFLTALHRCNNGGHVVFQQDTTYIIGKALDLTFLKQIDNKQESAKSAHGFQFGFQNVTTFFKMGGEDVLMYGARDSDSGSLKATDESEEYGTPANVTCRAR</sequence>
<protein>
    <submittedName>
        <fullName evidence="2">Uncharacterized protein</fullName>
    </submittedName>
</protein>
<accession>A0AAE0IEN5</accession>
<keyword evidence="3" id="KW-1185">Reference proteome</keyword>
<evidence type="ECO:0000313" key="3">
    <source>
        <dbReference type="Proteomes" id="UP001286456"/>
    </source>
</evidence>
<dbReference type="AlphaFoldDB" id="A0AAE0IEN5"/>
<feature type="region of interest" description="Disordered" evidence="1">
    <location>
        <begin position="86"/>
        <end position="110"/>
    </location>
</feature>
<proteinExistence type="predicted"/>